<comment type="similarity">
    <text evidence="2 7">Belongs to the DedA family.</text>
</comment>
<feature type="transmembrane region" description="Helical" evidence="7">
    <location>
        <begin position="45"/>
        <end position="67"/>
    </location>
</feature>
<proteinExistence type="inferred from homology"/>
<evidence type="ECO:0000256" key="7">
    <source>
        <dbReference type="RuleBase" id="RU367016"/>
    </source>
</evidence>
<keyword evidence="5 7" id="KW-1133">Transmembrane helix</keyword>
<dbReference type="InterPro" id="IPR032816">
    <property type="entry name" value="VTT_dom"/>
</dbReference>
<evidence type="ECO:0000256" key="3">
    <source>
        <dbReference type="ARBA" id="ARBA00022475"/>
    </source>
</evidence>
<reference evidence="9 10" key="1">
    <citation type="submission" date="2014-07" db="EMBL/GenBank/DDBJ databases">
        <title>Draft genome sequence of Thalassospira profundimaris R8-17.</title>
        <authorList>
            <person name="Lai Q."/>
            <person name="Shao Z."/>
        </authorList>
    </citation>
    <scope>NUCLEOTIDE SEQUENCE [LARGE SCALE GENOMIC DNA]</scope>
    <source>
        <strain evidence="9 10">R8-17</strain>
    </source>
</reference>
<dbReference type="EMBL" id="JPWB01000005">
    <property type="protein sequence ID" value="RCK21607.1"/>
    <property type="molecule type" value="Genomic_DNA"/>
</dbReference>
<protein>
    <submittedName>
        <fullName evidence="9">Membrane protein</fullName>
    </submittedName>
</protein>
<evidence type="ECO:0000313" key="10">
    <source>
        <dbReference type="Proteomes" id="UP000253061"/>
    </source>
</evidence>
<evidence type="ECO:0000259" key="8">
    <source>
        <dbReference type="Pfam" id="PF09335"/>
    </source>
</evidence>
<evidence type="ECO:0000313" key="9">
    <source>
        <dbReference type="EMBL" id="RCK21607.1"/>
    </source>
</evidence>
<feature type="transmembrane region" description="Helical" evidence="7">
    <location>
        <begin position="129"/>
        <end position="151"/>
    </location>
</feature>
<keyword evidence="6 7" id="KW-0472">Membrane</keyword>
<feature type="transmembrane region" description="Helical" evidence="7">
    <location>
        <begin position="163"/>
        <end position="182"/>
    </location>
</feature>
<feature type="domain" description="VTT" evidence="8">
    <location>
        <begin position="35"/>
        <end position="150"/>
    </location>
</feature>
<dbReference type="PANTHER" id="PTHR30353">
    <property type="entry name" value="INNER MEMBRANE PROTEIN DEDA-RELATED"/>
    <property type="match status" value="1"/>
</dbReference>
<evidence type="ECO:0000256" key="5">
    <source>
        <dbReference type="ARBA" id="ARBA00022989"/>
    </source>
</evidence>
<evidence type="ECO:0000256" key="1">
    <source>
        <dbReference type="ARBA" id="ARBA00004651"/>
    </source>
</evidence>
<dbReference type="InterPro" id="IPR032818">
    <property type="entry name" value="DedA-like"/>
</dbReference>
<name>A0A367V8U1_9PROT</name>
<dbReference type="PANTHER" id="PTHR30353:SF15">
    <property type="entry name" value="INNER MEMBRANE PROTEIN YABI"/>
    <property type="match status" value="1"/>
</dbReference>
<accession>A0A367V8U1</accession>
<evidence type="ECO:0000256" key="2">
    <source>
        <dbReference type="ARBA" id="ARBA00010792"/>
    </source>
</evidence>
<evidence type="ECO:0000256" key="6">
    <source>
        <dbReference type="ARBA" id="ARBA00023136"/>
    </source>
</evidence>
<dbReference type="GO" id="GO:0005886">
    <property type="term" value="C:plasma membrane"/>
    <property type="evidence" value="ECO:0007669"/>
    <property type="project" value="UniProtKB-SubCell"/>
</dbReference>
<gene>
    <name evidence="9" type="ORF">TH6_13545</name>
</gene>
<evidence type="ECO:0000256" key="4">
    <source>
        <dbReference type="ARBA" id="ARBA00022692"/>
    </source>
</evidence>
<dbReference type="AlphaFoldDB" id="A0A367V8U1"/>
<dbReference type="Pfam" id="PF09335">
    <property type="entry name" value="VTT_dom"/>
    <property type="match status" value="1"/>
</dbReference>
<feature type="transmembrane region" description="Helical" evidence="7">
    <location>
        <begin position="15"/>
        <end position="39"/>
    </location>
</feature>
<dbReference type="RefSeq" id="WP_062955681.1">
    <property type="nucleotide sequence ID" value="NZ_JPWB01000005.1"/>
</dbReference>
<comment type="caution">
    <text evidence="9">The sequence shown here is derived from an EMBL/GenBank/DDBJ whole genome shotgun (WGS) entry which is preliminary data.</text>
</comment>
<dbReference type="Proteomes" id="UP000253061">
    <property type="component" value="Unassembled WGS sequence"/>
</dbReference>
<sequence length="201" mass="22404">MFETINQWVQEYQQFIYILIFTYCVSKASILPVFAGMLVAAESLVAGPALGAMIAGGFIGDMVRFVLARKYGDALVAKMPDALAMWMRKTLRLFEHYGIAYILLCRYPHGVRSFGVFPVGMSSMSFIRFLPLSITSVVLWAGLYFSLGYSVGEGMSELIEHNLAILSPILLLVFITIGWFALRRIDKLEAQAEKAAESAEH</sequence>
<organism evidence="9 10">
    <name type="scientific">Thalassospira profundimaris</name>
    <dbReference type="NCBI Taxonomy" id="502049"/>
    <lineage>
        <taxon>Bacteria</taxon>
        <taxon>Pseudomonadati</taxon>
        <taxon>Pseudomonadota</taxon>
        <taxon>Alphaproteobacteria</taxon>
        <taxon>Rhodospirillales</taxon>
        <taxon>Thalassospiraceae</taxon>
        <taxon>Thalassospira</taxon>
    </lineage>
</organism>
<keyword evidence="4 7" id="KW-0812">Transmembrane</keyword>
<comment type="subcellular location">
    <subcellularLocation>
        <location evidence="1 7">Cell membrane</location>
        <topology evidence="1 7">Multi-pass membrane protein</topology>
    </subcellularLocation>
</comment>
<keyword evidence="3 7" id="KW-1003">Cell membrane</keyword>